<keyword evidence="2" id="KW-1185">Reference proteome</keyword>
<dbReference type="Gene3D" id="3.40.50.720">
    <property type="entry name" value="NAD(P)-binding Rossmann-like Domain"/>
    <property type="match status" value="1"/>
</dbReference>
<evidence type="ECO:0000313" key="1">
    <source>
        <dbReference type="EMBL" id="EET88040.1"/>
    </source>
</evidence>
<evidence type="ECO:0000313" key="2">
    <source>
        <dbReference type="Proteomes" id="UP000004198"/>
    </source>
</evidence>
<dbReference type="EMBL" id="ACVI01000019">
    <property type="protein sequence ID" value="EET88040.1"/>
    <property type="molecule type" value="Genomic_DNA"/>
</dbReference>
<dbReference type="AlphaFoldDB" id="C6PRY8"/>
<name>C6PRY8_9CLOT</name>
<protein>
    <submittedName>
        <fullName evidence="1">2,4-dienoyl-CoA reductase, putative</fullName>
    </submittedName>
</protein>
<organism evidence="1 2">
    <name type="scientific">Clostridium carboxidivorans P7</name>
    <dbReference type="NCBI Taxonomy" id="536227"/>
    <lineage>
        <taxon>Bacteria</taxon>
        <taxon>Bacillati</taxon>
        <taxon>Bacillota</taxon>
        <taxon>Clostridia</taxon>
        <taxon>Eubacteriales</taxon>
        <taxon>Clostridiaceae</taxon>
        <taxon>Clostridium</taxon>
    </lineage>
</organism>
<sequence>MGLSAANYNMLMELLDYYKVDVIKNASLIKYQDGTAEIKVIQKNYPNSNNRARFPYAIGPQGIATTVKLPVDHIVVSIGYISNNSLYEAVKGDNVYLIGDAKFPTNVMEAIWSAYEIAMEI</sequence>
<accession>C6PRY8</accession>
<proteinExistence type="predicted"/>
<dbReference type="Gene3D" id="3.50.50.60">
    <property type="entry name" value="FAD/NAD(P)-binding domain"/>
    <property type="match status" value="1"/>
</dbReference>
<dbReference type="InterPro" id="IPR036188">
    <property type="entry name" value="FAD/NAD-bd_sf"/>
</dbReference>
<reference evidence="1 2" key="1">
    <citation type="submission" date="2009-06" db="EMBL/GenBank/DDBJ databases">
        <title>The draft genome of Clostridium carboxidivorans P7.</title>
        <authorList>
            <consortium name="US DOE Joint Genome Institute (JGI-PGF)"/>
            <person name="Lucas S."/>
            <person name="Copeland A."/>
            <person name="Lapidus A."/>
            <person name="Glavina del Rio T."/>
            <person name="Tice H."/>
            <person name="Bruce D."/>
            <person name="Goodwin L."/>
            <person name="Pitluck S."/>
            <person name="Larimer F."/>
            <person name="Land M.L."/>
            <person name="Hauser L."/>
            <person name="Hemme C.L."/>
        </authorList>
    </citation>
    <scope>NUCLEOTIDE SEQUENCE [LARGE SCALE GENOMIC DNA]</scope>
    <source>
        <strain evidence="1 2">P7</strain>
    </source>
</reference>
<comment type="caution">
    <text evidence="1">The sequence shown here is derived from an EMBL/GenBank/DDBJ whole genome shotgun (WGS) entry which is preliminary data.</text>
</comment>
<dbReference type="Proteomes" id="UP000004198">
    <property type="component" value="Unassembled WGS sequence"/>
</dbReference>
<dbReference type="RefSeq" id="WP_007060440.1">
    <property type="nucleotide sequence ID" value="NZ_ACVI01000019.1"/>
</dbReference>
<dbReference type="eggNOG" id="COG0446">
    <property type="taxonomic scope" value="Bacteria"/>
</dbReference>
<dbReference type="SUPFAM" id="SSF51971">
    <property type="entry name" value="Nucleotide-binding domain"/>
    <property type="match status" value="1"/>
</dbReference>
<dbReference type="OrthoDB" id="9772736at2"/>
<gene>
    <name evidence="1" type="ORF">CcarbDRAFT_1555</name>
</gene>